<sequence length="268" mass="30195">MSEASASAPRRFDVLTITWNNLEGLKRTWDSVSSQDFDNWRWLIVDGGSTDGTVEWLTSLTDERVDWQSGPDGGIYDAMNKGIDRSTGDIVVFLNAADTFSTSQVLGIVDQNQRDHQWQWAYGVMRYIDESGAVEGIHFTPKFSMNDLRLGLRFVGHQSAFFTHRMIEQLGHYRPQFGYAADQEYMLRAAEISSPTPIPHMLADFLLGGVSKDVAPDYFIRSSRQMRKDHVVLVQGNDAIDAVITTGLAVSARVRHFAAKSWRSIARK</sequence>
<proteinExistence type="predicted"/>
<dbReference type="Pfam" id="PF00535">
    <property type="entry name" value="Glycos_transf_2"/>
    <property type="match status" value="1"/>
</dbReference>
<dbReference type="InterPro" id="IPR050834">
    <property type="entry name" value="Glycosyltransf_2"/>
</dbReference>
<dbReference type="PANTHER" id="PTHR43685:SF2">
    <property type="entry name" value="GLYCOSYLTRANSFERASE 2-LIKE DOMAIN-CONTAINING PROTEIN"/>
    <property type="match status" value="1"/>
</dbReference>
<dbReference type="CDD" id="cd06433">
    <property type="entry name" value="GT_2_WfgS_like"/>
    <property type="match status" value="1"/>
</dbReference>
<name>A0A6J6IFS1_9ZZZZ</name>
<dbReference type="SUPFAM" id="SSF53448">
    <property type="entry name" value="Nucleotide-diphospho-sugar transferases"/>
    <property type="match status" value="1"/>
</dbReference>
<gene>
    <name evidence="2" type="ORF">UFOPK1939_00734</name>
</gene>
<dbReference type="InterPro" id="IPR029044">
    <property type="entry name" value="Nucleotide-diphossugar_trans"/>
</dbReference>
<dbReference type="AlphaFoldDB" id="A0A6J6IFS1"/>
<evidence type="ECO:0000259" key="1">
    <source>
        <dbReference type="Pfam" id="PF00535"/>
    </source>
</evidence>
<reference evidence="2" key="1">
    <citation type="submission" date="2020-05" db="EMBL/GenBank/DDBJ databases">
        <authorList>
            <person name="Chiriac C."/>
            <person name="Salcher M."/>
            <person name="Ghai R."/>
            <person name="Kavagutti S V."/>
        </authorList>
    </citation>
    <scope>NUCLEOTIDE SEQUENCE</scope>
</reference>
<protein>
    <submittedName>
        <fullName evidence="2">Unannotated protein</fullName>
    </submittedName>
</protein>
<accession>A0A6J6IFS1</accession>
<dbReference type="InterPro" id="IPR001173">
    <property type="entry name" value="Glyco_trans_2-like"/>
</dbReference>
<dbReference type="EMBL" id="CAEZVF010000100">
    <property type="protein sequence ID" value="CAB4623284.1"/>
    <property type="molecule type" value="Genomic_DNA"/>
</dbReference>
<organism evidence="2">
    <name type="scientific">freshwater metagenome</name>
    <dbReference type="NCBI Taxonomy" id="449393"/>
    <lineage>
        <taxon>unclassified sequences</taxon>
        <taxon>metagenomes</taxon>
        <taxon>ecological metagenomes</taxon>
    </lineage>
</organism>
<dbReference type="PANTHER" id="PTHR43685">
    <property type="entry name" value="GLYCOSYLTRANSFERASE"/>
    <property type="match status" value="1"/>
</dbReference>
<feature type="domain" description="Glycosyltransferase 2-like" evidence="1">
    <location>
        <begin position="14"/>
        <end position="130"/>
    </location>
</feature>
<dbReference type="Gene3D" id="3.90.550.10">
    <property type="entry name" value="Spore Coat Polysaccharide Biosynthesis Protein SpsA, Chain A"/>
    <property type="match status" value="1"/>
</dbReference>
<evidence type="ECO:0000313" key="2">
    <source>
        <dbReference type="EMBL" id="CAB4623284.1"/>
    </source>
</evidence>